<evidence type="ECO:0000313" key="7">
    <source>
        <dbReference type="EMBL" id="MDQ2105257.1"/>
    </source>
</evidence>
<dbReference type="InterPro" id="IPR016032">
    <property type="entry name" value="Sig_transdc_resp-reg_C-effctor"/>
</dbReference>
<dbReference type="SMART" id="SM00448">
    <property type="entry name" value="REC"/>
    <property type="match status" value="1"/>
</dbReference>
<feature type="domain" description="HTH luxR-type" evidence="5">
    <location>
        <begin position="143"/>
        <end position="208"/>
    </location>
</feature>
<dbReference type="PANTHER" id="PTHR44688">
    <property type="entry name" value="DNA-BINDING TRANSCRIPTIONAL ACTIVATOR DEVR_DOSR"/>
    <property type="match status" value="1"/>
</dbReference>
<keyword evidence="4" id="KW-0597">Phosphoprotein</keyword>
<dbReference type="PROSITE" id="PS00622">
    <property type="entry name" value="HTH_LUXR_1"/>
    <property type="match status" value="1"/>
</dbReference>
<feature type="modified residue" description="4-aspartylphosphate" evidence="4">
    <location>
        <position position="62"/>
    </location>
</feature>
<dbReference type="Pfam" id="PF00072">
    <property type="entry name" value="Response_reg"/>
    <property type="match status" value="1"/>
</dbReference>
<evidence type="ECO:0000256" key="1">
    <source>
        <dbReference type="ARBA" id="ARBA00023015"/>
    </source>
</evidence>
<dbReference type="PROSITE" id="PS50110">
    <property type="entry name" value="RESPONSE_REGULATORY"/>
    <property type="match status" value="1"/>
</dbReference>
<dbReference type="CDD" id="cd17537">
    <property type="entry name" value="REC_FixJ"/>
    <property type="match status" value="1"/>
</dbReference>
<dbReference type="SMART" id="SM00421">
    <property type="entry name" value="HTH_LUXR"/>
    <property type="match status" value="1"/>
</dbReference>
<sequence length="208" mass="22973">MTQANKPSIAEPTVFIIDDDEAVRDALAALVEVASLPVRTFVNALEFLHRYSPDQPGCVVADLRMPFMDGLELQEELSRRGCGLPVIIITAHGEVSAAVTAFRAGAIDFLEKPFDDGVFLRRIHEALQRDAHQRRDRSAAAAALAKLALLSPRERDVAELMVEGCANKTIATRLGIGVRTVETHRANILSKLDIRTISELMRLWLHVQ</sequence>
<organism evidence="7 8">
    <name type="scientific">Azospirillum isscasi</name>
    <dbReference type="NCBI Taxonomy" id="3053926"/>
    <lineage>
        <taxon>Bacteria</taxon>
        <taxon>Pseudomonadati</taxon>
        <taxon>Pseudomonadota</taxon>
        <taxon>Alphaproteobacteria</taxon>
        <taxon>Rhodospirillales</taxon>
        <taxon>Azospirillaceae</taxon>
        <taxon>Azospirillum</taxon>
    </lineage>
</organism>
<dbReference type="SUPFAM" id="SSF52172">
    <property type="entry name" value="CheY-like"/>
    <property type="match status" value="1"/>
</dbReference>
<reference evidence="7 8" key="1">
    <citation type="submission" date="2023-06" db="EMBL/GenBank/DDBJ databases">
        <title>Azospirillum isscasensis sp.nov, a bacterium isolated from rhizosphere soil of rice.</title>
        <authorList>
            <person name="Wang H."/>
        </authorList>
    </citation>
    <scope>NUCLEOTIDE SEQUENCE [LARGE SCALE GENOMIC DNA]</scope>
    <source>
        <strain evidence="7 8">C340-1</strain>
    </source>
</reference>
<dbReference type="RefSeq" id="WP_306709654.1">
    <property type="nucleotide sequence ID" value="NZ_JAUJFI010000130.1"/>
</dbReference>
<accession>A0ABU0WMA8</accession>
<dbReference type="PANTHER" id="PTHR44688:SF16">
    <property type="entry name" value="DNA-BINDING TRANSCRIPTIONAL ACTIVATOR DEVR_DOSR"/>
    <property type="match status" value="1"/>
</dbReference>
<evidence type="ECO:0000259" key="5">
    <source>
        <dbReference type="PROSITE" id="PS50043"/>
    </source>
</evidence>
<dbReference type="InterPro" id="IPR011006">
    <property type="entry name" value="CheY-like_superfamily"/>
</dbReference>
<dbReference type="SUPFAM" id="SSF46894">
    <property type="entry name" value="C-terminal effector domain of the bipartite response regulators"/>
    <property type="match status" value="1"/>
</dbReference>
<protein>
    <submittedName>
        <fullName evidence="7">Response regulator</fullName>
    </submittedName>
</protein>
<proteinExistence type="predicted"/>
<dbReference type="Proteomes" id="UP001227317">
    <property type="component" value="Unassembled WGS sequence"/>
</dbReference>
<dbReference type="InterPro" id="IPR036388">
    <property type="entry name" value="WH-like_DNA-bd_sf"/>
</dbReference>
<dbReference type="InterPro" id="IPR000792">
    <property type="entry name" value="Tscrpt_reg_LuxR_C"/>
</dbReference>
<keyword evidence="2" id="KW-0238">DNA-binding</keyword>
<evidence type="ECO:0000256" key="2">
    <source>
        <dbReference type="ARBA" id="ARBA00023125"/>
    </source>
</evidence>
<comment type="caution">
    <text evidence="7">The sequence shown here is derived from an EMBL/GenBank/DDBJ whole genome shotgun (WGS) entry which is preliminary data.</text>
</comment>
<dbReference type="Pfam" id="PF00196">
    <property type="entry name" value="GerE"/>
    <property type="match status" value="1"/>
</dbReference>
<keyword evidence="3" id="KW-0804">Transcription</keyword>
<dbReference type="Gene3D" id="1.10.10.10">
    <property type="entry name" value="Winged helix-like DNA-binding domain superfamily/Winged helix DNA-binding domain"/>
    <property type="match status" value="1"/>
</dbReference>
<dbReference type="PROSITE" id="PS50043">
    <property type="entry name" value="HTH_LUXR_2"/>
    <property type="match status" value="1"/>
</dbReference>
<dbReference type="Gene3D" id="3.40.50.2300">
    <property type="match status" value="1"/>
</dbReference>
<feature type="domain" description="Response regulatory" evidence="6">
    <location>
        <begin position="13"/>
        <end position="127"/>
    </location>
</feature>
<evidence type="ECO:0000259" key="6">
    <source>
        <dbReference type="PROSITE" id="PS50110"/>
    </source>
</evidence>
<gene>
    <name evidence="7" type="ORF">QSG27_21330</name>
</gene>
<keyword evidence="8" id="KW-1185">Reference proteome</keyword>
<evidence type="ECO:0000256" key="3">
    <source>
        <dbReference type="ARBA" id="ARBA00023163"/>
    </source>
</evidence>
<dbReference type="PRINTS" id="PR00038">
    <property type="entry name" value="HTHLUXR"/>
</dbReference>
<name>A0ABU0WMA8_9PROT</name>
<keyword evidence="1" id="KW-0805">Transcription regulation</keyword>
<dbReference type="EMBL" id="JAUJFI010000130">
    <property type="protein sequence ID" value="MDQ2105257.1"/>
    <property type="molecule type" value="Genomic_DNA"/>
</dbReference>
<evidence type="ECO:0000313" key="8">
    <source>
        <dbReference type="Proteomes" id="UP001227317"/>
    </source>
</evidence>
<dbReference type="CDD" id="cd06170">
    <property type="entry name" value="LuxR_C_like"/>
    <property type="match status" value="1"/>
</dbReference>
<evidence type="ECO:0000256" key="4">
    <source>
        <dbReference type="PROSITE-ProRule" id="PRU00169"/>
    </source>
</evidence>
<dbReference type="InterPro" id="IPR001789">
    <property type="entry name" value="Sig_transdc_resp-reg_receiver"/>
</dbReference>